<evidence type="ECO:0000256" key="8">
    <source>
        <dbReference type="PROSITE-ProRule" id="PRU10085"/>
    </source>
</evidence>
<dbReference type="GO" id="GO:0009368">
    <property type="term" value="C:endopeptidase Clp complex"/>
    <property type="evidence" value="ECO:0007669"/>
    <property type="project" value="TreeGrafter"/>
</dbReference>
<organism evidence="12">
    <name type="scientific">Hedysarum semenovii</name>
    <dbReference type="NCBI Taxonomy" id="1641295"/>
    <lineage>
        <taxon>Eukaryota</taxon>
        <taxon>Viridiplantae</taxon>
        <taxon>Streptophyta</taxon>
        <taxon>Embryophyta</taxon>
        <taxon>Tracheophyta</taxon>
        <taxon>Spermatophyta</taxon>
        <taxon>Magnoliopsida</taxon>
        <taxon>eudicotyledons</taxon>
        <taxon>Gunneridae</taxon>
        <taxon>Pentapetalae</taxon>
        <taxon>rosids</taxon>
        <taxon>fabids</taxon>
        <taxon>Fabales</taxon>
        <taxon>Fabaceae</taxon>
        <taxon>Papilionoideae</taxon>
        <taxon>50 kb inversion clade</taxon>
        <taxon>NPAAA clade</taxon>
        <taxon>Hologalegina</taxon>
        <taxon>IRL clade</taxon>
        <taxon>Hedysareae</taxon>
        <taxon>Hedysarum</taxon>
    </lineage>
</organism>
<evidence type="ECO:0000256" key="3">
    <source>
        <dbReference type="ARBA" id="ARBA00022670"/>
    </source>
</evidence>
<name>A0A6H0E7X1_9FABA</name>
<keyword evidence="3 7" id="KW-0645">Protease</keyword>
<evidence type="ECO:0000256" key="10">
    <source>
        <dbReference type="RuleBase" id="RU000549"/>
    </source>
</evidence>
<dbReference type="PROSITE" id="PS00381">
    <property type="entry name" value="CLP_PROTEASE_SER"/>
    <property type="match status" value="1"/>
</dbReference>
<dbReference type="CDD" id="cd07017">
    <property type="entry name" value="S14_ClpP_2"/>
    <property type="match status" value="1"/>
</dbReference>
<dbReference type="PROSITE" id="PS00382">
    <property type="entry name" value="CLP_PROTEASE_HIS"/>
    <property type="match status" value="1"/>
</dbReference>
<geneLocation type="plastid" evidence="12"/>
<feature type="active site" description="Nucleophile" evidence="7">
    <location>
        <position position="101"/>
    </location>
</feature>
<dbReference type="InterPro" id="IPR033135">
    <property type="entry name" value="ClpP_His_AS"/>
</dbReference>
<dbReference type="InterPro" id="IPR018215">
    <property type="entry name" value="ClpP_Ser_AS"/>
</dbReference>
<comment type="subcellular location">
    <subcellularLocation>
        <location evidence="7">Cytoplasm</location>
    </subcellularLocation>
</comment>
<dbReference type="Gene3D" id="3.90.226.10">
    <property type="entry name" value="2-enoyl-CoA Hydratase, Chain A, domain 1"/>
    <property type="match status" value="1"/>
</dbReference>
<dbReference type="GO" id="GO:0004176">
    <property type="term" value="F:ATP-dependent peptidase activity"/>
    <property type="evidence" value="ECO:0007669"/>
    <property type="project" value="InterPro"/>
</dbReference>
<dbReference type="PANTHER" id="PTHR10381">
    <property type="entry name" value="ATP-DEPENDENT CLP PROTEASE PROTEOLYTIC SUBUNIT"/>
    <property type="match status" value="1"/>
</dbReference>
<dbReference type="HAMAP" id="MF_00444">
    <property type="entry name" value="ClpP"/>
    <property type="match status" value="1"/>
</dbReference>
<evidence type="ECO:0000313" key="12">
    <source>
        <dbReference type="EMBL" id="QIS98064.1"/>
    </source>
</evidence>
<comment type="subunit">
    <text evidence="7">Component of the chloroplastic Clp protease core complex.</text>
</comment>
<evidence type="ECO:0000256" key="7">
    <source>
        <dbReference type="HAMAP-Rule" id="MF_00444"/>
    </source>
</evidence>
<comment type="function">
    <text evidence="7">Cleaves peptides in various proteins in a process that requires ATP hydrolysis. Has a chymotrypsin-like activity. Plays a major role in the degradation of misfolded proteins.</text>
</comment>
<evidence type="ECO:0000256" key="4">
    <source>
        <dbReference type="ARBA" id="ARBA00022801"/>
    </source>
</evidence>
<dbReference type="InterPro" id="IPR029045">
    <property type="entry name" value="ClpP/crotonase-like_dom_sf"/>
</dbReference>
<dbReference type="RefSeq" id="YP_009767446.1">
    <property type="nucleotide sequence ID" value="NC_047344.1"/>
</dbReference>
<dbReference type="GeneID" id="54606506"/>
<dbReference type="InterPro" id="IPR023562">
    <property type="entry name" value="ClpP/TepA"/>
</dbReference>
<dbReference type="GO" id="GO:0009532">
    <property type="term" value="C:plastid stroma"/>
    <property type="evidence" value="ECO:0007669"/>
    <property type="project" value="UniProtKB-ARBA"/>
</dbReference>
<comment type="similarity">
    <text evidence="1 7 11">Belongs to the peptidase S14 family.</text>
</comment>
<dbReference type="EMBL" id="MN709827">
    <property type="protein sequence ID" value="QIS98064.1"/>
    <property type="molecule type" value="Genomic_DNA"/>
</dbReference>
<dbReference type="InterPro" id="IPR001907">
    <property type="entry name" value="ClpP"/>
</dbReference>
<feature type="active site" evidence="8">
    <location>
        <position position="101"/>
    </location>
</feature>
<evidence type="ECO:0000256" key="6">
    <source>
        <dbReference type="ARBA" id="ARBA00034021"/>
    </source>
</evidence>
<keyword evidence="4 7" id="KW-0378">Hydrolase</keyword>
<reference evidence="12" key="1">
    <citation type="journal article" date="2020" name="Syst. Biol.">
        <title>Exploration of Plastid Phylogenomic Conflict Yields New Insights into the Deep Relationships of Leguminosae.</title>
        <authorList>
            <person name="Zhang R."/>
            <person name="Wang Y.H."/>
            <person name="Jin J.J."/>
            <person name="Stull G.W."/>
            <person name="Bruneau A."/>
            <person name="Cardoso D."/>
            <person name="de Queiroz L.P."/>
            <person name="Moore M.J."/>
            <person name="Zhang S.D."/>
            <person name="Chen S.Y."/>
            <person name="Wang J."/>
            <person name="Li D.Z."/>
            <person name="Yi T.S."/>
        </authorList>
    </citation>
    <scope>NUCLEOTIDE SEQUENCE</scope>
    <source>
        <tissue evidence="12">Fresh</tissue>
    </source>
</reference>
<keyword evidence="7" id="KW-0963">Cytoplasm</keyword>
<dbReference type="AlphaFoldDB" id="A0A6H0E7X1"/>
<evidence type="ECO:0000256" key="2">
    <source>
        <dbReference type="ARBA" id="ARBA00022640"/>
    </source>
</evidence>
<gene>
    <name evidence="7 12" type="primary">clpP</name>
</gene>
<keyword evidence="2 12" id="KW-0934">Plastid</keyword>
<evidence type="ECO:0000256" key="1">
    <source>
        <dbReference type="ARBA" id="ARBA00007039"/>
    </source>
</evidence>
<comment type="catalytic activity">
    <reaction evidence="6 7 9">
        <text>Hydrolysis of proteins to small peptides in the presence of ATP and magnesium. alpha-casein is the usual test substrate. In the absence of ATP, only oligopeptides shorter than five residues are hydrolyzed (such as succinyl-Leu-Tyr-|-NHMec, and Leu-Tyr-Leu-|-Tyr-Trp, in which cleavage of the -Tyr-|-Leu- and -Tyr-|-Trp bonds also occurs).</text>
        <dbReference type="EC" id="3.4.21.92"/>
    </reaction>
</comment>
<dbReference type="PRINTS" id="PR00127">
    <property type="entry name" value="CLPPROTEASEP"/>
</dbReference>
<proteinExistence type="inferred from homology"/>
<dbReference type="EC" id="3.4.21.92" evidence="7 10"/>
<dbReference type="GO" id="GO:0006515">
    <property type="term" value="P:protein quality control for misfolded or incompletely synthesized proteins"/>
    <property type="evidence" value="ECO:0007669"/>
    <property type="project" value="TreeGrafter"/>
</dbReference>
<evidence type="ECO:0000256" key="9">
    <source>
        <dbReference type="PROSITE-ProRule" id="PRU10086"/>
    </source>
</evidence>
<dbReference type="SUPFAM" id="SSF52096">
    <property type="entry name" value="ClpP/crotonase"/>
    <property type="match status" value="1"/>
</dbReference>
<feature type="active site" evidence="7 9">
    <location>
        <position position="126"/>
    </location>
</feature>
<dbReference type="GO" id="GO:0004252">
    <property type="term" value="F:serine-type endopeptidase activity"/>
    <property type="evidence" value="ECO:0007669"/>
    <property type="project" value="UniProtKB-UniRule"/>
</dbReference>
<dbReference type="Pfam" id="PF00574">
    <property type="entry name" value="CLP_protease"/>
    <property type="match status" value="1"/>
</dbReference>
<sequence>MPVGVPKVSYLINGEEEESWVELYHAVYRSRVLFIGQEITDEISNQICGMMVFLNIENQKKKIVLLLNSPGGSILPGMAIFDLMQTLPSPVHTICVGTAASMAALLLVGGESKQRTAFPHCRVMMHQPASSVFDGPSYECGVHANAIRQFRQNMIEIYQQRTGKPYSQIYEDIHRDFFMSAKAAQAYGIVDELSNEE</sequence>
<dbReference type="GO" id="GO:0051117">
    <property type="term" value="F:ATPase binding"/>
    <property type="evidence" value="ECO:0007669"/>
    <property type="project" value="TreeGrafter"/>
</dbReference>
<dbReference type="PANTHER" id="PTHR10381:SF15">
    <property type="entry name" value="CHLOROPLASTIC ATP-DEPENDENT CLP PROTEASE PROTEOLYTIC SUBUNIT 1"/>
    <property type="match status" value="1"/>
</dbReference>
<evidence type="ECO:0000256" key="5">
    <source>
        <dbReference type="ARBA" id="ARBA00022825"/>
    </source>
</evidence>
<protein>
    <recommendedName>
        <fullName evidence="7 11">ATP-dependent Clp protease proteolytic subunit</fullName>
        <ecNumber evidence="7 10">3.4.21.92</ecNumber>
    </recommendedName>
    <alternativeName>
        <fullName evidence="7">Endopeptidase Clp</fullName>
    </alternativeName>
</protein>
<keyword evidence="5 7" id="KW-0720">Serine protease</keyword>
<accession>A0A6H0E7X1</accession>
<evidence type="ECO:0000256" key="11">
    <source>
        <dbReference type="RuleBase" id="RU003567"/>
    </source>
</evidence>